<evidence type="ECO:0000313" key="4">
    <source>
        <dbReference type="Proteomes" id="UP000076632"/>
    </source>
</evidence>
<dbReference type="GO" id="GO:0033698">
    <property type="term" value="C:Rpd3L complex"/>
    <property type="evidence" value="ECO:0007669"/>
    <property type="project" value="TreeGrafter"/>
</dbReference>
<proteinExistence type="predicted"/>
<organism evidence="3 4">
    <name type="scientific">Xylona heveae (strain CBS 132557 / TC161)</name>
    <dbReference type="NCBI Taxonomy" id="1328760"/>
    <lineage>
        <taxon>Eukaryota</taxon>
        <taxon>Fungi</taxon>
        <taxon>Dikarya</taxon>
        <taxon>Ascomycota</taxon>
        <taxon>Pezizomycotina</taxon>
        <taxon>Xylonomycetes</taxon>
        <taxon>Xylonales</taxon>
        <taxon>Xylonaceae</taxon>
        <taxon>Xylona</taxon>
    </lineage>
</organism>
<feature type="region of interest" description="Disordered" evidence="1">
    <location>
        <begin position="231"/>
        <end position="431"/>
    </location>
</feature>
<name>A0A165JIY8_XYLHT</name>
<feature type="region of interest" description="Disordered" evidence="1">
    <location>
        <begin position="22"/>
        <end position="44"/>
    </location>
</feature>
<accession>A0A165JIY8</accession>
<feature type="compositionally biased region" description="Polar residues" evidence="1">
    <location>
        <begin position="407"/>
        <end position="418"/>
    </location>
</feature>
<evidence type="ECO:0000259" key="2">
    <source>
        <dbReference type="Pfam" id="PF08595"/>
    </source>
</evidence>
<evidence type="ECO:0000313" key="3">
    <source>
        <dbReference type="EMBL" id="KZF26301.1"/>
    </source>
</evidence>
<feature type="compositionally biased region" description="Basic and acidic residues" evidence="1">
    <location>
        <begin position="371"/>
        <end position="383"/>
    </location>
</feature>
<dbReference type="EMBL" id="KV407454">
    <property type="protein sequence ID" value="KZF26301.1"/>
    <property type="molecule type" value="Genomic_DNA"/>
</dbReference>
<reference evidence="3 4" key="1">
    <citation type="journal article" date="2016" name="Fungal Biol.">
        <title>The genome of Xylona heveae provides a window into fungal endophytism.</title>
        <authorList>
            <person name="Gazis R."/>
            <person name="Kuo A."/>
            <person name="Riley R."/>
            <person name="LaButti K."/>
            <person name="Lipzen A."/>
            <person name="Lin J."/>
            <person name="Amirebrahimi M."/>
            <person name="Hesse C.N."/>
            <person name="Spatafora J.W."/>
            <person name="Henrissat B."/>
            <person name="Hainaut M."/>
            <person name="Grigoriev I.V."/>
            <person name="Hibbett D.S."/>
        </authorList>
    </citation>
    <scope>NUCLEOTIDE SEQUENCE [LARGE SCALE GENOMIC DNA]</scope>
    <source>
        <strain evidence="3 4">TC161</strain>
    </source>
</reference>
<dbReference type="STRING" id="1328760.A0A165JIY8"/>
<gene>
    <name evidence="3" type="ORF">L228DRAFT_279527</name>
</gene>
<feature type="compositionally biased region" description="Low complexity" evidence="1">
    <location>
        <begin position="419"/>
        <end position="431"/>
    </location>
</feature>
<feature type="compositionally biased region" description="Polar residues" evidence="1">
    <location>
        <begin position="275"/>
        <end position="285"/>
    </location>
</feature>
<feature type="domain" description="Transcriptional regulatory protein RXT2 N-terminal" evidence="2">
    <location>
        <begin position="36"/>
        <end position="174"/>
    </location>
</feature>
<dbReference type="InterPro" id="IPR039602">
    <property type="entry name" value="Rxt2"/>
</dbReference>
<dbReference type="PANTHER" id="PTHR28232">
    <property type="entry name" value="TRANSCRIPTIONAL REGULATORY PROTEIN RXT2"/>
    <property type="match status" value="1"/>
</dbReference>
<dbReference type="InParanoid" id="A0A165JIY8"/>
<feature type="region of interest" description="Disordered" evidence="1">
    <location>
        <begin position="527"/>
        <end position="551"/>
    </location>
</feature>
<dbReference type="Proteomes" id="UP000076632">
    <property type="component" value="Unassembled WGS sequence"/>
</dbReference>
<dbReference type="OrthoDB" id="2405722at2759"/>
<evidence type="ECO:0000256" key="1">
    <source>
        <dbReference type="SAM" id="MobiDB-lite"/>
    </source>
</evidence>
<keyword evidence="4" id="KW-1185">Reference proteome</keyword>
<dbReference type="GeneID" id="28900827"/>
<feature type="compositionally biased region" description="Polar residues" evidence="1">
    <location>
        <begin position="248"/>
        <end position="259"/>
    </location>
</feature>
<dbReference type="RefSeq" id="XP_018191856.1">
    <property type="nucleotide sequence ID" value="XM_018335690.1"/>
</dbReference>
<dbReference type="GO" id="GO:0005829">
    <property type="term" value="C:cytosol"/>
    <property type="evidence" value="ECO:0007669"/>
    <property type="project" value="TreeGrafter"/>
</dbReference>
<dbReference type="Pfam" id="PF08595">
    <property type="entry name" value="RXT2_N"/>
    <property type="match status" value="1"/>
</dbReference>
<dbReference type="PANTHER" id="PTHR28232:SF1">
    <property type="entry name" value="TRANSCRIPTIONAL REGULATORY PROTEIN RXT2"/>
    <property type="match status" value="1"/>
</dbReference>
<dbReference type="AlphaFoldDB" id="A0A165JIY8"/>
<sequence>MAAQAVLIAETIAGMKKAVARGDDASDSDDSVHQPTNRGNKLKRKARYVHEGQLSLPNGPRVYRRKIEHAGYERYIINRNPPRFDEDGDELDDDDVDEQADANAAEENPYSDIRLEYLLAPLTSAADLPHHPSLSIPYLSNTLTELAQEACQIFHKENASLARIQQIMTKFRGDETWIPCGNLQADNDFSLFGSSLKIEQTKGEVSSQMASEELPIGTLNSQSGALHGAERSIIGDPSHGIDGMTAPGENSHSKASSLEESLGDKVTSFAGWNGGSDQAYGTSKTEQAEEHGGLQMPGNNESSSKEAAKELISCSSSEHLSQRQINAEKPSDLSAEDNKSHSADPEPSHKDFAQKPETDLLAGHEGTNESLKGELDNNREKEVSAAISEDEMEVDADSQPALHRMTTRAQAQAASEKNPSTPALSLSSSPAPSSFIHPLFIVAPDALPDRDFGLPPGEAEDTRRLLLLYVQKQEEICRGAEKLYSGLLRADRMRKLVLSWSKAEAHVGEMSDGEDWYDKEEWDLEDDLKKGHGEDDDDSANQGKKTRGRRA</sequence>
<protein>
    <recommendedName>
        <fullName evidence="2">Transcriptional regulatory protein RXT2 N-terminal domain-containing protein</fullName>
    </recommendedName>
</protein>
<dbReference type="InterPro" id="IPR013904">
    <property type="entry name" value="RXT2_N"/>
</dbReference>
<dbReference type="OMA" id="EDVFEWC"/>
<feature type="compositionally biased region" description="Basic and acidic residues" evidence="1">
    <location>
        <begin position="336"/>
        <end position="358"/>
    </location>
</feature>
<feature type="compositionally biased region" description="Polar residues" evidence="1">
    <location>
        <begin position="313"/>
        <end position="325"/>
    </location>
</feature>